<dbReference type="Pfam" id="PF08640">
    <property type="entry name" value="U3_assoc_6"/>
    <property type="match status" value="1"/>
</dbReference>
<dbReference type="InterPro" id="IPR003107">
    <property type="entry name" value="HAT"/>
</dbReference>
<protein>
    <submittedName>
        <fullName evidence="7">U3 small nucleolar RNA-associated protein 6</fullName>
    </submittedName>
</protein>
<dbReference type="OrthoDB" id="28112at2759"/>
<dbReference type="SUPFAM" id="SSF48452">
    <property type="entry name" value="TPR-like"/>
    <property type="match status" value="1"/>
</dbReference>
<evidence type="ECO:0000259" key="6">
    <source>
        <dbReference type="Pfam" id="PF08640"/>
    </source>
</evidence>
<evidence type="ECO:0000313" key="7">
    <source>
        <dbReference type="EMBL" id="OLL24297.1"/>
    </source>
</evidence>
<dbReference type="Proteomes" id="UP000186594">
    <property type="component" value="Unassembled WGS sequence"/>
</dbReference>
<dbReference type="AlphaFoldDB" id="A0A1U7LNR9"/>
<keyword evidence="3" id="KW-0698">rRNA processing</keyword>
<dbReference type="GO" id="GO:0000462">
    <property type="term" value="P:maturation of SSU-rRNA from tricistronic rRNA transcript (SSU-rRNA, 5.8S rRNA, LSU-rRNA)"/>
    <property type="evidence" value="ECO:0007669"/>
    <property type="project" value="InterPro"/>
</dbReference>
<dbReference type="GO" id="GO:0034388">
    <property type="term" value="C:Pwp2p-containing subcomplex of 90S preribosome"/>
    <property type="evidence" value="ECO:0007669"/>
    <property type="project" value="TreeGrafter"/>
</dbReference>
<evidence type="ECO:0000313" key="8">
    <source>
        <dbReference type="Proteomes" id="UP000186594"/>
    </source>
</evidence>
<dbReference type="OMA" id="YAKLEMI"/>
<sequence length="422" mass="48939">MDKVQYYLERAIPELQDLEHKGVYSHDEVKSIMRKRTYFERALARRHAKKEDFLRYAEYEMNLEKLRRRRANRAKGKISISDWAGPRRVFFIFDRATRKFHGDLALWLQFLDYANSEKAFKVYGKVIASALKFLPSQPALWILAAQHELDHTLSISAARILMQRGLRFHNQCTHLWIEYGRLELIYCSKIFGRRKILQIGESDISSIQPEEKDDHQLLGTAGVAGSDADLLSLNDRQLMALQNIDENPALNGDVPLTIYQSACAVLKNDVDLHIGFYKLFNEFIELKFSDRLKNAVISVLYEQFAANPRALIFIAAFSLENFDSIPESQLPRRLGTTLDHIFDLYDKTSSKSEYTSLASMYLLSLWRRPMHQALLKAVEASVFRILDLAEADGTLSPEGQHIRNDWLIEREKKQVTRQVWHS</sequence>
<dbReference type="Gene3D" id="1.25.40.10">
    <property type="entry name" value="Tetratricopeptide repeat domain"/>
    <property type="match status" value="1"/>
</dbReference>
<dbReference type="InterPro" id="IPR055347">
    <property type="entry name" value="UTP6_N"/>
</dbReference>
<dbReference type="InterPro" id="IPR013949">
    <property type="entry name" value="Utp6"/>
</dbReference>
<accession>A0A1U7LNR9</accession>
<dbReference type="GO" id="GO:0032040">
    <property type="term" value="C:small-subunit processome"/>
    <property type="evidence" value="ECO:0007669"/>
    <property type="project" value="TreeGrafter"/>
</dbReference>
<proteinExistence type="inferred from homology"/>
<comment type="caution">
    <text evidence="7">The sequence shown here is derived from an EMBL/GenBank/DDBJ whole genome shotgun (WGS) entry which is preliminary data.</text>
</comment>
<feature type="domain" description="U3 small nucleolar RNA-associated protein 6 N-terminal" evidence="6">
    <location>
        <begin position="8"/>
        <end position="87"/>
    </location>
</feature>
<dbReference type="PANTHER" id="PTHR23271">
    <property type="entry name" value="HEPATOCELLULAR CARCINOMA-ASSOCIATED ANTIGEN 66"/>
    <property type="match status" value="1"/>
</dbReference>
<evidence type="ECO:0000256" key="1">
    <source>
        <dbReference type="ARBA" id="ARBA00004604"/>
    </source>
</evidence>
<keyword evidence="8" id="KW-1185">Reference proteome</keyword>
<evidence type="ECO:0000256" key="5">
    <source>
        <dbReference type="ARBA" id="ARBA00023242"/>
    </source>
</evidence>
<dbReference type="SMART" id="SM00386">
    <property type="entry name" value="HAT"/>
    <property type="match status" value="4"/>
</dbReference>
<reference evidence="7 8" key="1">
    <citation type="submission" date="2016-04" db="EMBL/GenBank/DDBJ databases">
        <title>Evolutionary innovation and constraint leading to complex multicellularity in the Ascomycota.</title>
        <authorList>
            <person name="Cisse O."/>
            <person name="Nguyen A."/>
            <person name="Hewitt D.A."/>
            <person name="Jedd G."/>
            <person name="Stajich J.E."/>
        </authorList>
    </citation>
    <scope>NUCLEOTIDE SEQUENCE [LARGE SCALE GENOMIC DNA]</scope>
    <source>
        <strain evidence="7 8">DAH-3</strain>
    </source>
</reference>
<dbReference type="PANTHER" id="PTHR23271:SF1">
    <property type="entry name" value="U3 SMALL NUCLEOLAR RNA-ASSOCIATED PROTEIN 6 HOMOLOG"/>
    <property type="match status" value="1"/>
</dbReference>
<dbReference type="InterPro" id="IPR011990">
    <property type="entry name" value="TPR-like_helical_dom_sf"/>
</dbReference>
<name>A0A1U7LNR9_NEOID</name>
<dbReference type="EMBL" id="LXFE01000886">
    <property type="protein sequence ID" value="OLL24297.1"/>
    <property type="molecule type" value="Genomic_DNA"/>
</dbReference>
<evidence type="ECO:0000256" key="3">
    <source>
        <dbReference type="ARBA" id="ARBA00022552"/>
    </source>
</evidence>
<evidence type="ECO:0000256" key="4">
    <source>
        <dbReference type="ARBA" id="ARBA00022737"/>
    </source>
</evidence>
<comment type="similarity">
    <text evidence="2">Belongs to the UTP6 family.</text>
</comment>
<keyword evidence="4" id="KW-0677">Repeat</keyword>
<keyword evidence="5" id="KW-0539">Nucleus</keyword>
<dbReference type="STRING" id="1198029.A0A1U7LNR9"/>
<organism evidence="7 8">
    <name type="scientific">Neolecta irregularis (strain DAH-3)</name>
    <dbReference type="NCBI Taxonomy" id="1198029"/>
    <lineage>
        <taxon>Eukaryota</taxon>
        <taxon>Fungi</taxon>
        <taxon>Dikarya</taxon>
        <taxon>Ascomycota</taxon>
        <taxon>Taphrinomycotina</taxon>
        <taxon>Neolectales</taxon>
        <taxon>Neolectaceae</taxon>
        <taxon>Neolecta</taxon>
    </lineage>
</organism>
<dbReference type="GO" id="GO:0030515">
    <property type="term" value="F:snoRNA binding"/>
    <property type="evidence" value="ECO:0007669"/>
    <property type="project" value="InterPro"/>
</dbReference>
<evidence type="ECO:0000256" key="2">
    <source>
        <dbReference type="ARBA" id="ARBA00010734"/>
    </source>
</evidence>
<gene>
    <name evidence="7" type="ORF">NEOLI_003597</name>
</gene>
<comment type="subcellular location">
    <subcellularLocation>
        <location evidence="1">Nucleus</location>
        <location evidence="1">Nucleolus</location>
    </subcellularLocation>
</comment>